<feature type="transmembrane region" description="Helical" evidence="8">
    <location>
        <begin position="172"/>
        <end position="200"/>
    </location>
</feature>
<feature type="transmembrane region" description="Helical" evidence="8">
    <location>
        <begin position="15"/>
        <end position="35"/>
    </location>
</feature>
<name>A0A934PQD8_9SPHI</name>
<keyword evidence="3" id="KW-0328">Glycosyltransferase</keyword>
<dbReference type="Proteomes" id="UP000613193">
    <property type="component" value="Unassembled WGS sequence"/>
</dbReference>
<dbReference type="Pfam" id="PF13231">
    <property type="entry name" value="PMT_2"/>
    <property type="match status" value="1"/>
</dbReference>
<evidence type="ECO:0000256" key="8">
    <source>
        <dbReference type="SAM" id="Phobius"/>
    </source>
</evidence>
<evidence type="ECO:0000256" key="2">
    <source>
        <dbReference type="ARBA" id="ARBA00022475"/>
    </source>
</evidence>
<dbReference type="AlphaFoldDB" id="A0A934PQD8"/>
<dbReference type="PANTHER" id="PTHR33908:SF3">
    <property type="entry name" value="UNDECAPRENYL PHOSPHATE-ALPHA-4-AMINO-4-DEOXY-L-ARABINOSE ARABINOSYL TRANSFERASE"/>
    <property type="match status" value="1"/>
</dbReference>
<protein>
    <submittedName>
        <fullName evidence="10">Glycosyltransferase family 39 protein</fullName>
    </submittedName>
</protein>
<evidence type="ECO:0000313" key="11">
    <source>
        <dbReference type="Proteomes" id="UP000613193"/>
    </source>
</evidence>
<feature type="transmembrane region" description="Helical" evidence="8">
    <location>
        <begin position="313"/>
        <end position="329"/>
    </location>
</feature>
<dbReference type="GO" id="GO:0009103">
    <property type="term" value="P:lipopolysaccharide biosynthetic process"/>
    <property type="evidence" value="ECO:0007669"/>
    <property type="project" value="UniProtKB-ARBA"/>
</dbReference>
<accession>A0A934PQD8</accession>
<feature type="transmembrane region" description="Helical" evidence="8">
    <location>
        <begin position="391"/>
        <end position="409"/>
    </location>
</feature>
<feature type="domain" description="Glycosyltransferase RgtA/B/C/D-like" evidence="9">
    <location>
        <begin position="68"/>
        <end position="227"/>
    </location>
</feature>
<dbReference type="InterPro" id="IPR050297">
    <property type="entry name" value="LipidA_mod_glycosyltrf_83"/>
</dbReference>
<keyword evidence="5 8" id="KW-0812">Transmembrane</keyword>
<dbReference type="GO" id="GO:0010041">
    <property type="term" value="P:response to iron(III) ion"/>
    <property type="evidence" value="ECO:0007669"/>
    <property type="project" value="TreeGrafter"/>
</dbReference>
<evidence type="ECO:0000256" key="3">
    <source>
        <dbReference type="ARBA" id="ARBA00022676"/>
    </source>
</evidence>
<proteinExistence type="predicted"/>
<feature type="transmembrane region" description="Helical" evidence="8">
    <location>
        <begin position="277"/>
        <end position="301"/>
    </location>
</feature>
<evidence type="ECO:0000256" key="7">
    <source>
        <dbReference type="ARBA" id="ARBA00023136"/>
    </source>
</evidence>
<keyword evidence="2" id="KW-1003">Cell membrane</keyword>
<evidence type="ECO:0000313" key="10">
    <source>
        <dbReference type="EMBL" id="MBK0377746.1"/>
    </source>
</evidence>
<feature type="transmembrane region" description="Helical" evidence="8">
    <location>
        <begin position="118"/>
        <end position="134"/>
    </location>
</feature>
<keyword evidence="11" id="KW-1185">Reference proteome</keyword>
<gene>
    <name evidence="10" type="ORF">I5M19_00395</name>
</gene>
<feature type="transmembrane region" description="Helical" evidence="8">
    <location>
        <begin position="335"/>
        <end position="354"/>
    </location>
</feature>
<comment type="caution">
    <text evidence="10">The sequence shown here is derived from an EMBL/GenBank/DDBJ whole genome shotgun (WGS) entry which is preliminary data.</text>
</comment>
<reference evidence="10" key="1">
    <citation type="submission" date="2020-12" db="EMBL/GenBank/DDBJ databases">
        <title>Bacterial novel species Mucilaginibacter sp. SD-g isolated from soil.</title>
        <authorList>
            <person name="Jung H.-Y."/>
        </authorList>
    </citation>
    <scope>NUCLEOTIDE SEQUENCE</scope>
    <source>
        <strain evidence="10">SD-g</strain>
    </source>
</reference>
<organism evidence="10 11">
    <name type="scientific">Mucilaginibacter segetis</name>
    <dbReference type="NCBI Taxonomy" id="2793071"/>
    <lineage>
        <taxon>Bacteria</taxon>
        <taxon>Pseudomonadati</taxon>
        <taxon>Bacteroidota</taxon>
        <taxon>Sphingobacteriia</taxon>
        <taxon>Sphingobacteriales</taxon>
        <taxon>Sphingobacteriaceae</taxon>
        <taxon>Mucilaginibacter</taxon>
    </lineage>
</organism>
<evidence type="ECO:0000259" key="9">
    <source>
        <dbReference type="Pfam" id="PF13231"/>
    </source>
</evidence>
<evidence type="ECO:0000256" key="5">
    <source>
        <dbReference type="ARBA" id="ARBA00022692"/>
    </source>
</evidence>
<feature type="transmembrane region" description="Helical" evidence="8">
    <location>
        <begin position="212"/>
        <end position="234"/>
    </location>
</feature>
<dbReference type="PANTHER" id="PTHR33908">
    <property type="entry name" value="MANNOSYLTRANSFERASE YKCB-RELATED"/>
    <property type="match status" value="1"/>
</dbReference>
<keyword evidence="7 8" id="KW-0472">Membrane</keyword>
<dbReference type="GO" id="GO:0016763">
    <property type="term" value="F:pentosyltransferase activity"/>
    <property type="evidence" value="ECO:0007669"/>
    <property type="project" value="TreeGrafter"/>
</dbReference>
<sequence length="558" mass="64333">MMQLNPLHTTIRTKWLYLFIGMAVMLNLSALFIPIMGPDGALYATIAKTMVVRNDYVQLFVHGADWLDKPHFPFWMAALFFKIFGINTWAYKLSGIVFILIGAVYTYLLAKLLYNREIALWSVLILLTSQHIILSDNDVRAEPYLTGLIIASVYHFYIAYTRNGFRQLVLGSLFAACAVMTKGMFALVPIGGAIAGHLMITRQWKQLFNWRWLLAAALIMLFILPEIYCLYVQFDAHPEKIVFGQTGVSGIKFFFWDSQFGRFFNTGPIKGHGDPTFFIHTTLWAFLPWSLILFAAIYHFIKTGVKNVHQREWFCLSGALLTFLLFSASKFQLPHYLNIVFPFFAIITAQYLYGLRSAKAVQIIRIMQIVLCVLLIIVIAVLHYYFRPEEFTWHVGLTVLIWLGVLLVLPGNMPKTDYQQTAFRTAIIAFIVNLYLNLAFYPSLLHYQAGSEAAMWINAHNRLNMPVVQNFEQESYPMEFYLRQPLLMIADDDAHSKLPVPCFFYGSEPQVRAMQIKGYKVQKRAAFSRYWITRLNPAFLNHNTRSMQTDTMLVVILR</sequence>
<evidence type="ECO:0000256" key="6">
    <source>
        <dbReference type="ARBA" id="ARBA00022989"/>
    </source>
</evidence>
<dbReference type="GO" id="GO:0005886">
    <property type="term" value="C:plasma membrane"/>
    <property type="evidence" value="ECO:0007669"/>
    <property type="project" value="UniProtKB-SubCell"/>
</dbReference>
<feature type="transmembrane region" description="Helical" evidence="8">
    <location>
        <begin position="366"/>
        <end position="385"/>
    </location>
</feature>
<dbReference type="EMBL" id="JAEHFW010000001">
    <property type="protein sequence ID" value="MBK0377746.1"/>
    <property type="molecule type" value="Genomic_DNA"/>
</dbReference>
<evidence type="ECO:0000256" key="4">
    <source>
        <dbReference type="ARBA" id="ARBA00022679"/>
    </source>
</evidence>
<feature type="transmembrane region" description="Helical" evidence="8">
    <location>
        <begin position="141"/>
        <end position="160"/>
    </location>
</feature>
<keyword evidence="6 8" id="KW-1133">Transmembrane helix</keyword>
<feature type="transmembrane region" description="Helical" evidence="8">
    <location>
        <begin position="421"/>
        <end position="441"/>
    </location>
</feature>
<keyword evidence="4" id="KW-0808">Transferase</keyword>
<dbReference type="InterPro" id="IPR038731">
    <property type="entry name" value="RgtA/B/C-like"/>
</dbReference>
<evidence type="ECO:0000256" key="1">
    <source>
        <dbReference type="ARBA" id="ARBA00004651"/>
    </source>
</evidence>
<comment type="subcellular location">
    <subcellularLocation>
        <location evidence="1">Cell membrane</location>
        <topology evidence="1">Multi-pass membrane protein</topology>
    </subcellularLocation>
</comment>